<dbReference type="Proteomes" id="UP000570474">
    <property type="component" value="Unassembled WGS sequence"/>
</dbReference>
<name>A0A847RWZ9_9BACT</name>
<evidence type="ECO:0000313" key="3">
    <source>
        <dbReference type="Proteomes" id="UP000570474"/>
    </source>
</evidence>
<dbReference type="RefSeq" id="WP_168872397.1">
    <property type="nucleotide sequence ID" value="NZ_JABAIA010000002.1"/>
</dbReference>
<feature type="transmembrane region" description="Helical" evidence="1">
    <location>
        <begin position="238"/>
        <end position="256"/>
    </location>
</feature>
<feature type="transmembrane region" description="Helical" evidence="1">
    <location>
        <begin position="106"/>
        <end position="127"/>
    </location>
</feature>
<dbReference type="Pfam" id="PF04087">
    <property type="entry name" value="DUF389"/>
    <property type="match status" value="1"/>
</dbReference>
<dbReference type="NCBIfam" id="TIGR00341">
    <property type="entry name" value="TIGR00341 family protein"/>
    <property type="match status" value="1"/>
</dbReference>
<comment type="caution">
    <text evidence="2">The sequence shown here is derived from an EMBL/GenBank/DDBJ whole genome shotgun (WGS) entry which is preliminary data.</text>
</comment>
<reference evidence="2 3" key="1">
    <citation type="submission" date="2020-04" db="EMBL/GenBank/DDBJ databases">
        <authorList>
            <person name="Yin C."/>
        </authorList>
    </citation>
    <scope>NUCLEOTIDE SEQUENCE [LARGE SCALE GENOMIC DNA]</scope>
    <source>
        <strain evidence="2 3">Ae27</strain>
    </source>
</reference>
<organism evidence="2 3">
    <name type="scientific">Chitinophaga varians</name>
    <dbReference type="NCBI Taxonomy" id="2202339"/>
    <lineage>
        <taxon>Bacteria</taxon>
        <taxon>Pseudomonadati</taxon>
        <taxon>Bacteroidota</taxon>
        <taxon>Chitinophagia</taxon>
        <taxon>Chitinophagales</taxon>
        <taxon>Chitinophagaceae</taxon>
        <taxon>Chitinophaga</taxon>
    </lineage>
</organism>
<feature type="transmembrane region" description="Helical" evidence="1">
    <location>
        <begin position="47"/>
        <end position="65"/>
    </location>
</feature>
<dbReference type="InterPro" id="IPR005240">
    <property type="entry name" value="DUF389"/>
</dbReference>
<accession>A0A847RWZ9</accession>
<feature type="transmembrane region" description="Helical" evidence="1">
    <location>
        <begin position="139"/>
        <end position="159"/>
    </location>
</feature>
<dbReference type="SUPFAM" id="SSF103473">
    <property type="entry name" value="MFS general substrate transporter"/>
    <property type="match status" value="1"/>
</dbReference>
<dbReference type="AlphaFoldDB" id="A0A847RWZ9"/>
<protein>
    <submittedName>
        <fullName evidence="2">TIGR00341 family protein</fullName>
    </submittedName>
</protein>
<dbReference type="PANTHER" id="PTHR20992:SF9">
    <property type="entry name" value="AT15442P-RELATED"/>
    <property type="match status" value="1"/>
</dbReference>
<feature type="transmembrane region" description="Helical" evidence="1">
    <location>
        <begin position="193"/>
        <end position="217"/>
    </location>
</feature>
<keyword evidence="1" id="KW-0472">Membrane</keyword>
<keyword evidence="3" id="KW-1185">Reference proteome</keyword>
<sequence>MTKKFRESRIWRTVRITVQRRFNLNSDKADEGEVITSITKSSEFKGANLWTLIFAIFIASIGLNVNSTAVIIGAMLISPLMGPIMGIGLGMGISDFDLLKKGSRNLLIATMISIATSTLYFLITPLHDAQSELLARTTPSVWDVFIAFLGGLAGIVAATRQEKSNVIPGVAIATALMPPLCTAGYGLANGNLLYFAGALYLYFINSIFICLSTFLIVRFLRFRKRHFEDKKYERKVSRYILLITVITVTPSVYLAYRIVDKSIFENNARNFVRDAFNFNNTQVVSRNFLYQPKQREINLLLIGAELADTAIARIRAIMPQYHLYNTQLVVRQGLNAKQEIDFSQIKASILEDVFRQDSSRQVNVPVTTPPPPPDLTGELKVLFPNCQYYAASPMVFRRSDSSNTDTCMVVMAGFSRKIKPAEKIKVQNWLKTRLSVDSVKLVIQ</sequence>
<evidence type="ECO:0000313" key="2">
    <source>
        <dbReference type="EMBL" id="NLR66474.1"/>
    </source>
</evidence>
<proteinExistence type="predicted"/>
<feature type="transmembrane region" description="Helical" evidence="1">
    <location>
        <begin position="71"/>
        <end position="94"/>
    </location>
</feature>
<dbReference type="EMBL" id="JABAIA010000002">
    <property type="protein sequence ID" value="NLR66474.1"/>
    <property type="molecule type" value="Genomic_DNA"/>
</dbReference>
<keyword evidence="1" id="KW-0812">Transmembrane</keyword>
<dbReference type="InterPro" id="IPR036259">
    <property type="entry name" value="MFS_trans_sf"/>
</dbReference>
<dbReference type="PANTHER" id="PTHR20992">
    <property type="entry name" value="AT15442P-RELATED"/>
    <property type="match status" value="1"/>
</dbReference>
<feature type="transmembrane region" description="Helical" evidence="1">
    <location>
        <begin position="166"/>
        <end position="187"/>
    </location>
</feature>
<keyword evidence="1" id="KW-1133">Transmembrane helix</keyword>
<evidence type="ECO:0000256" key="1">
    <source>
        <dbReference type="SAM" id="Phobius"/>
    </source>
</evidence>
<gene>
    <name evidence="2" type="ORF">HGH92_19350</name>
</gene>